<sequence>MTAINDAHRQIKKYVSFYDSLSAVVGKDKSFGPEDLIDDMDAINLYSSIRTENNLPDDATPSSVITEYYSGHGNEQRANSYLNNRFNGSLDTLSSDTKILLSGGTGSWGQAYSIALAAFKKFKAPYDYSSSEAADVVKVYQNVINSYL</sequence>
<gene>
    <name evidence="1" type="ORF">BVJ53_04490</name>
</gene>
<evidence type="ECO:0000313" key="1">
    <source>
        <dbReference type="EMBL" id="RXT27208.1"/>
    </source>
</evidence>
<comment type="caution">
    <text evidence="1">The sequence shown here is derived from an EMBL/GenBank/DDBJ whole genome shotgun (WGS) entry which is preliminary data.</text>
</comment>
<evidence type="ECO:0000313" key="2">
    <source>
        <dbReference type="Proteomes" id="UP000290475"/>
    </source>
</evidence>
<organism evidence="1 2">
    <name type="scientific">Lacticaseibacillus chiayiensis</name>
    <dbReference type="NCBI Taxonomy" id="2100821"/>
    <lineage>
        <taxon>Bacteria</taxon>
        <taxon>Bacillati</taxon>
        <taxon>Bacillota</taxon>
        <taxon>Bacilli</taxon>
        <taxon>Lactobacillales</taxon>
        <taxon>Lactobacillaceae</taxon>
        <taxon>Lacticaseibacillus</taxon>
    </lineage>
</organism>
<dbReference type="EMBL" id="MSSM01000008">
    <property type="protein sequence ID" value="RXT27208.1"/>
    <property type="molecule type" value="Genomic_DNA"/>
</dbReference>
<accession>A0A4Q1U8B3</accession>
<proteinExistence type="predicted"/>
<name>A0A4Q1U8B3_9LACO</name>
<protein>
    <submittedName>
        <fullName evidence="1">Uncharacterized protein</fullName>
    </submittedName>
</protein>
<reference evidence="1 2" key="1">
    <citation type="submission" date="2017-01" db="EMBL/GenBank/DDBJ databases">
        <title>Lactobacillus chiayiensis sp. nov., a lactic acid bacterium isolated from compost.</title>
        <authorList>
            <person name="Huang C.-H."/>
        </authorList>
    </citation>
    <scope>NUCLEOTIDE SEQUENCE [LARGE SCALE GENOMIC DNA]</scope>
    <source>
        <strain evidence="2">chh01</strain>
    </source>
</reference>
<dbReference type="AlphaFoldDB" id="A0A4Q1U8B3"/>
<dbReference type="Proteomes" id="UP000290475">
    <property type="component" value="Unassembled WGS sequence"/>
</dbReference>